<reference evidence="1 2" key="1">
    <citation type="submission" date="2019-05" db="EMBL/GenBank/DDBJ databases">
        <title>Streptomyces sp. NEAU-C151, a novel actinomycete isolated from soil.</title>
        <authorList>
            <person name="Han L."/>
            <person name="Jiang H."/>
        </authorList>
    </citation>
    <scope>NUCLEOTIDE SEQUENCE [LARGE SCALE GENOMIC DNA]</scope>
    <source>
        <strain evidence="1 2">NEAU-C151</strain>
    </source>
</reference>
<dbReference type="Proteomes" id="UP000305906">
    <property type="component" value="Unassembled WGS sequence"/>
</dbReference>
<sequence length="80" mass="8335">MIMHLLIAGTSMLHPAAEAHLMSDVASLVRRSERSGWAGADRGRIGGGTGRAVSWSGAGLRTAAWRRRSRPVRASGPGGA</sequence>
<comment type="caution">
    <text evidence="1">The sequence shown here is derived from an EMBL/GenBank/DDBJ whole genome shotgun (WGS) entry which is preliminary data.</text>
</comment>
<name>A0A5R9FBF2_9ACTN</name>
<accession>A0A5R9FBF2</accession>
<protein>
    <submittedName>
        <fullName evidence="1">Uncharacterized protein</fullName>
    </submittedName>
</protein>
<gene>
    <name evidence="1" type="ORF">FE633_45010</name>
</gene>
<proteinExistence type="predicted"/>
<keyword evidence="2" id="KW-1185">Reference proteome</keyword>
<organism evidence="1 2">
    <name type="scientific">Streptomyces montanus</name>
    <dbReference type="NCBI Taxonomy" id="2580423"/>
    <lineage>
        <taxon>Bacteria</taxon>
        <taxon>Bacillati</taxon>
        <taxon>Actinomycetota</taxon>
        <taxon>Actinomycetes</taxon>
        <taxon>Kitasatosporales</taxon>
        <taxon>Streptomycetaceae</taxon>
        <taxon>Streptomyces</taxon>
    </lineage>
</organism>
<evidence type="ECO:0000313" key="2">
    <source>
        <dbReference type="Proteomes" id="UP000305906"/>
    </source>
</evidence>
<dbReference type="AlphaFoldDB" id="A0A5R9FBF2"/>
<evidence type="ECO:0000313" key="1">
    <source>
        <dbReference type="EMBL" id="TLS39799.1"/>
    </source>
</evidence>
<dbReference type="EMBL" id="VBZC01000106">
    <property type="protein sequence ID" value="TLS39799.1"/>
    <property type="molecule type" value="Genomic_DNA"/>
</dbReference>